<feature type="active site" evidence="11">
    <location>
        <position position="245"/>
    </location>
</feature>
<protein>
    <recommendedName>
        <fullName evidence="5 10">Proline iminopeptidase</fullName>
        <shortName evidence="10">PIP</shortName>
        <ecNumber evidence="4 10">3.4.11.5</ecNumber>
    </recommendedName>
    <alternativeName>
        <fullName evidence="9 10">Prolyl aminopeptidase</fullName>
    </alternativeName>
</protein>
<dbReference type="NCBIfam" id="TIGR01250">
    <property type="entry name" value="pro_imino_pep_2"/>
    <property type="match status" value="1"/>
</dbReference>
<proteinExistence type="inferred from homology"/>
<dbReference type="InterPro" id="IPR002410">
    <property type="entry name" value="Peptidase_S33"/>
</dbReference>
<name>A0A0R1UH70_9LACO</name>
<dbReference type="Gene3D" id="3.40.50.1820">
    <property type="entry name" value="alpha/beta hydrolase"/>
    <property type="match status" value="1"/>
</dbReference>
<sequence length="294" mass="31779">MKIEERYLPFGPLTTYVRIVGEDHGLAPLVLLHGGPGSSHNYFELLDPLAAATKRQLIMYDQVGCGQSSLVDDLPAVYTAQTWLAELANLRAQLHLAKIHLLGQSWGGMLALLHLLQPTTTGVQSVILSSTLASARLWGQAVHGLVSQLPPAQQAAIAQAEASGNYTSPTYQAALTAFMAAHALEPVHAAMPAPLQRPKRGGQVAYQTAWGPNEFTPTGNLRDCDVTARLPQLNLPALVINGDHDLCTDAVAQQLATGLPQARWKKFSAARHMVFYDQPARYQACLVDWLAGRP</sequence>
<comment type="similarity">
    <text evidence="3 10">Belongs to the peptidase S33 family.</text>
</comment>
<dbReference type="PATRIC" id="fig|1423760.3.peg.649"/>
<feature type="active site" description="Nucleophile" evidence="11">
    <location>
        <position position="105"/>
    </location>
</feature>
<dbReference type="EMBL" id="AZFK01000001">
    <property type="protein sequence ID" value="KRL92638.1"/>
    <property type="molecule type" value="Genomic_DNA"/>
</dbReference>
<feature type="domain" description="AB hydrolase-1" evidence="12">
    <location>
        <begin position="28"/>
        <end position="278"/>
    </location>
</feature>
<dbReference type="PRINTS" id="PR00793">
    <property type="entry name" value="PROAMNOPTASE"/>
</dbReference>
<organism evidence="13 14">
    <name type="scientific">Limosilactobacillus ingluviei DSM 15946</name>
    <dbReference type="NCBI Taxonomy" id="1423760"/>
    <lineage>
        <taxon>Bacteria</taxon>
        <taxon>Bacillati</taxon>
        <taxon>Bacillota</taxon>
        <taxon>Bacilli</taxon>
        <taxon>Lactobacillales</taxon>
        <taxon>Lactobacillaceae</taxon>
        <taxon>Limosilactobacillus</taxon>
    </lineage>
</organism>
<dbReference type="PANTHER" id="PTHR43798:SF27">
    <property type="entry name" value="HYDROLASE ALPHA_BETA HYDROLASE FOLD FAMILY"/>
    <property type="match status" value="1"/>
</dbReference>
<dbReference type="RefSeq" id="WP_056953143.1">
    <property type="nucleotide sequence ID" value="NZ_AZFK01000001.1"/>
</dbReference>
<keyword evidence="7 10" id="KW-0645">Protease</keyword>
<reference evidence="13 14" key="1">
    <citation type="journal article" date="2015" name="Genome Announc.">
        <title>Expanding the biotechnology potential of lactobacilli through comparative genomics of 213 strains and associated genera.</title>
        <authorList>
            <person name="Sun Z."/>
            <person name="Harris H.M."/>
            <person name="McCann A."/>
            <person name="Guo C."/>
            <person name="Argimon S."/>
            <person name="Zhang W."/>
            <person name="Yang X."/>
            <person name="Jeffery I.B."/>
            <person name="Cooney J.C."/>
            <person name="Kagawa T.F."/>
            <person name="Liu W."/>
            <person name="Song Y."/>
            <person name="Salvetti E."/>
            <person name="Wrobel A."/>
            <person name="Rasinkangas P."/>
            <person name="Parkhill J."/>
            <person name="Rea M.C."/>
            <person name="O'Sullivan O."/>
            <person name="Ritari J."/>
            <person name="Douillard F.P."/>
            <person name="Paul Ross R."/>
            <person name="Yang R."/>
            <person name="Briner A.E."/>
            <person name="Felis G.E."/>
            <person name="de Vos W.M."/>
            <person name="Barrangou R."/>
            <person name="Klaenhammer T.R."/>
            <person name="Caufield P.W."/>
            <person name="Cui Y."/>
            <person name="Zhang H."/>
            <person name="O'Toole P.W."/>
        </authorList>
    </citation>
    <scope>NUCLEOTIDE SEQUENCE [LARGE SCALE GENOMIC DNA]</scope>
    <source>
        <strain evidence="13 14">DSM 15946</strain>
    </source>
</reference>
<dbReference type="EC" id="3.4.11.5" evidence="4 10"/>
<keyword evidence="6 10" id="KW-0031">Aminopeptidase</keyword>
<dbReference type="Pfam" id="PF00561">
    <property type="entry name" value="Abhydrolase_1"/>
    <property type="match status" value="1"/>
</dbReference>
<keyword evidence="8 10" id="KW-0378">Hydrolase</keyword>
<evidence type="ECO:0000256" key="11">
    <source>
        <dbReference type="PIRSR" id="PIRSR005539-1"/>
    </source>
</evidence>
<dbReference type="InterPro" id="IPR029058">
    <property type="entry name" value="AB_hydrolase_fold"/>
</dbReference>
<evidence type="ECO:0000256" key="7">
    <source>
        <dbReference type="ARBA" id="ARBA00022670"/>
    </source>
</evidence>
<comment type="function">
    <text evidence="10">Releases the N-terminal proline from various substrates.</text>
</comment>
<comment type="caution">
    <text evidence="13">The sequence shown here is derived from an EMBL/GenBank/DDBJ whole genome shotgun (WGS) entry which is preliminary data.</text>
</comment>
<feature type="active site" description="Proton donor" evidence="11">
    <location>
        <position position="272"/>
    </location>
</feature>
<evidence type="ECO:0000256" key="3">
    <source>
        <dbReference type="ARBA" id="ARBA00010088"/>
    </source>
</evidence>
<evidence type="ECO:0000256" key="4">
    <source>
        <dbReference type="ARBA" id="ARBA00012568"/>
    </source>
</evidence>
<dbReference type="AlphaFoldDB" id="A0A0R1UH70"/>
<dbReference type="InterPro" id="IPR050266">
    <property type="entry name" value="AB_hydrolase_sf"/>
</dbReference>
<dbReference type="GO" id="GO:0006508">
    <property type="term" value="P:proteolysis"/>
    <property type="evidence" value="ECO:0007669"/>
    <property type="project" value="UniProtKB-KW"/>
</dbReference>
<evidence type="ECO:0000256" key="8">
    <source>
        <dbReference type="ARBA" id="ARBA00022801"/>
    </source>
</evidence>
<dbReference type="GO" id="GO:0016020">
    <property type="term" value="C:membrane"/>
    <property type="evidence" value="ECO:0007669"/>
    <property type="project" value="TreeGrafter"/>
</dbReference>
<dbReference type="Proteomes" id="UP000050816">
    <property type="component" value="Unassembled WGS sequence"/>
</dbReference>
<evidence type="ECO:0000256" key="1">
    <source>
        <dbReference type="ARBA" id="ARBA00001585"/>
    </source>
</evidence>
<evidence type="ECO:0000256" key="2">
    <source>
        <dbReference type="ARBA" id="ARBA00004196"/>
    </source>
</evidence>
<dbReference type="SUPFAM" id="SSF53474">
    <property type="entry name" value="alpha/beta-Hydrolases"/>
    <property type="match status" value="1"/>
</dbReference>
<evidence type="ECO:0000256" key="9">
    <source>
        <dbReference type="ARBA" id="ARBA00029605"/>
    </source>
</evidence>
<dbReference type="GO" id="GO:0004177">
    <property type="term" value="F:aminopeptidase activity"/>
    <property type="evidence" value="ECO:0007669"/>
    <property type="project" value="UniProtKB-KW"/>
</dbReference>
<dbReference type="InterPro" id="IPR000073">
    <property type="entry name" value="AB_hydrolase_1"/>
</dbReference>
<evidence type="ECO:0000313" key="13">
    <source>
        <dbReference type="EMBL" id="KRL92638.1"/>
    </source>
</evidence>
<comment type="subcellular location">
    <subcellularLocation>
        <location evidence="2">Cell envelope</location>
    </subcellularLocation>
</comment>
<dbReference type="InterPro" id="IPR005945">
    <property type="entry name" value="Pro_imino_pep"/>
</dbReference>
<dbReference type="PANTHER" id="PTHR43798">
    <property type="entry name" value="MONOACYLGLYCEROL LIPASE"/>
    <property type="match status" value="1"/>
</dbReference>
<evidence type="ECO:0000256" key="5">
    <source>
        <dbReference type="ARBA" id="ARBA00021843"/>
    </source>
</evidence>
<gene>
    <name evidence="13" type="ORF">FC43_GL000626</name>
</gene>
<evidence type="ECO:0000313" key="14">
    <source>
        <dbReference type="Proteomes" id="UP000050816"/>
    </source>
</evidence>
<accession>A0A0R1UH70</accession>
<dbReference type="PIRSF" id="PIRSF005539">
    <property type="entry name" value="Pept_S33_TRI_F1"/>
    <property type="match status" value="1"/>
</dbReference>
<evidence type="ECO:0000256" key="10">
    <source>
        <dbReference type="PIRNR" id="PIRNR005539"/>
    </source>
</evidence>
<evidence type="ECO:0000259" key="12">
    <source>
        <dbReference type="Pfam" id="PF00561"/>
    </source>
</evidence>
<comment type="catalytic activity">
    <reaction evidence="1 10">
        <text>Release of N-terminal proline from a peptide.</text>
        <dbReference type="EC" id="3.4.11.5"/>
    </reaction>
</comment>
<evidence type="ECO:0000256" key="6">
    <source>
        <dbReference type="ARBA" id="ARBA00022438"/>
    </source>
</evidence>
<dbReference type="GO" id="GO:0030313">
    <property type="term" value="C:cell envelope"/>
    <property type="evidence" value="ECO:0007669"/>
    <property type="project" value="UniProtKB-SubCell"/>
</dbReference>